<dbReference type="InterPro" id="IPR027417">
    <property type="entry name" value="P-loop_NTPase"/>
</dbReference>
<dbReference type="GO" id="GO:0000723">
    <property type="term" value="P:telomere maintenance"/>
    <property type="evidence" value="ECO:0007669"/>
    <property type="project" value="InterPro"/>
</dbReference>
<organism evidence="3 4">
    <name type="scientific">Podila verticillata NRRL 6337</name>
    <dbReference type="NCBI Taxonomy" id="1069443"/>
    <lineage>
        <taxon>Eukaryota</taxon>
        <taxon>Fungi</taxon>
        <taxon>Fungi incertae sedis</taxon>
        <taxon>Mucoromycota</taxon>
        <taxon>Mortierellomycotina</taxon>
        <taxon>Mortierellomycetes</taxon>
        <taxon>Mortierellales</taxon>
        <taxon>Mortierellaceae</taxon>
        <taxon>Podila</taxon>
    </lineage>
</organism>
<evidence type="ECO:0000259" key="2">
    <source>
        <dbReference type="Pfam" id="PF05970"/>
    </source>
</evidence>
<keyword evidence="1" id="KW-0347">Helicase</keyword>
<dbReference type="InterPro" id="IPR010285">
    <property type="entry name" value="DNA_helicase_pif1-like_DEAD"/>
</dbReference>
<reference evidence="3 4" key="1">
    <citation type="submission" date="2011-02" db="EMBL/GenBank/DDBJ databases">
        <title>The Genome Sequence of Mortierella verticillata NRRL 6337.</title>
        <authorList>
            <consortium name="The Broad Institute Genome Sequencing Platform"/>
            <person name="Russ C."/>
            <person name="Cuomo C."/>
            <person name="Burger G."/>
            <person name="Gray M.W."/>
            <person name="Holland P.W.H."/>
            <person name="King N."/>
            <person name="Lang F.B.F."/>
            <person name="Roger A.J."/>
            <person name="Ruiz-Trillo I."/>
            <person name="Young S.K."/>
            <person name="Zeng Q."/>
            <person name="Gargeya S."/>
            <person name="Alvarado L."/>
            <person name="Berlin A."/>
            <person name="Chapman S.B."/>
            <person name="Chen Z."/>
            <person name="Freedman E."/>
            <person name="Gellesch M."/>
            <person name="Goldberg J."/>
            <person name="Griggs A."/>
            <person name="Gujja S."/>
            <person name="Heilman E."/>
            <person name="Heiman D."/>
            <person name="Howarth C."/>
            <person name="Mehta T."/>
            <person name="Neiman D."/>
            <person name="Pearson M."/>
            <person name="Roberts A."/>
            <person name="Saif S."/>
            <person name="Shea T."/>
            <person name="Shenoy N."/>
            <person name="Sisk P."/>
            <person name="Stolte C."/>
            <person name="Sykes S."/>
            <person name="White J."/>
            <person name="Yandava C."/>
            <person name="Haas B."/>
            <person name="Nusbaum C."/>
            <person name="Birren B."/>
        </authorList>
    </citation>
    <scope>NUCLEOTIDE SEQUENCE [LARGE SCALE GENOMIC DNA]</scope>
    <source>
        <strain evidence="3 4">NRRL 6337</strain>
    </source>
</reference>
<comment type="catalytic activity">
    <reaction evidence="1">
        <text>ATP + H2O = ADP + phosphate + H(+)</text>
        <dbReference type="Rhea" id="RHEA:13065"/>
        <dbReference type="ChEBI" id="CHEBI:15377"/>
        <dbReference type="ChEBI" id="CHEBI:15378"/>
        <dbReference type="ChEBI" id="CHEBI:30616"/>
        <dbReference type="ChEBI" id="CHEBI:43474"/>
        <dbReference type="ChEBI" id="CHEBI:456216"/>
        <dbReference type="EC" id="5.6.2.3"/>
    </reaction>
</comment>
<dbReference type="AlphaFoldDB" id="A0A086TLN5"/>
<dbReference type="EC" id="5.6.2.3" evidence="1"/>
<comment type="similarity">
    <text evidence="1">Belongs to the helicase family.</text>
</comment>
<dbReference type="GO" id="GO:0043139">
    <property type="term" value="F:5'-3' DNA helicase activity"/>
    <property type="evidence" value="ECO:0007669"/>
    <property type="project" value="UniProtKB-EC"/>
</dbReference>
<keyword evidence="1" id="KW-0227">DNA damage</keyword>
<dbReference type="GO" id="GO:0006310">
    <property type="term" value="P:DNA recombination"/>
    <property type="evidence" value="ECO:0007669"/>
    <property type="project" value="UniProtKB-KW"/>
</dbReference>
<gene>
    <name evidence="3" type="ORF">MVEG_11387</name>
</gene>
<comment type="cofactor">
    <cofactor evidence="1">
        <name>Mg(2+)</name>
        <dbReference type="ChEBI" id="CHEBI:18420"/>
    </cofactor>
</comment>
<dbReference type="EMBL" id="KN042430">
    <property type="protein sequence ID" value="KFH62862.1"/>
    <property type="molecule type" value="Genomic_DNA"/>
</dbReference>
<dbReference type="OrthoDB" id="2402177at2759"/>
<accession>A0A086TLN5</accession>
<dbReference type="Gene3D" id="3.40.50.300">
    <property type="entry name" value="P-loop containing nucleotide triphosphate hydrolases"/>
    <property type="match status" value="1"/>
</dbReference>
<name>A0A086TLN5_9FUNG</name>
<evidence type="ECO:0000313" key="3">
    <source>
        <dbReference type="EMBL" id="KFH62862.1"/>
    </source>
</evidence>
<dbReference type="Pfam" id="PF05970">
    <property type="entry name" value="PIF1"/>
    <property type="match status" value="1"/>
</dbReference>
<keyword evidence="1" id="KW-0067">ATP-binding</keyword>
<feature type="domain" description="DNA helicase Pif1-like DEAD-box helicase" evidence="2">
    <location>
        <begin position="75"/>
        <end position="144"/>
    </location>
</feature>
<dbReference type="GO" id="GO:0016887">
    <property type="term" value="F:ATP hydrolysis activity"/>
    <property type="evidence" value="ECO:0007669"/>
    <property type="project" value="RHEA"/>
</dbReference>
<evidence type="ECO:0000256" key="1">
    <source>
        <dbReference type="RuleBase" id="RU363044"/>
    </source>
</evidence>
<dbReference type="SUPFAM" id="SSF52540">
    <property type="entry name" value="P-loop containing nucleoside triphosphate hydrolases"/>
    <property type="match status" value="1"/>
</dbReference>
<protein>
    <recommendedName>
        <fullName evidence="1">ATP-dependent DNA helicase</fullName>
        <ecNumber evidence="1">5.6.2.3</ecNumber>
    </recommendedName>
</protein>
<sequence>MHSLMLHHPWTKDFDTWIGPGTKHETYQSLALEHLRRDEIGRLADGLLDVLDHPNAYDNPVNQDSSDQLEDFEWTVDQKNVLDTVKDSFPDLEGCRILVTGAAGTGKSAVLKEICKITKDNRFQLIRLAPSGVAAMNIKSQTIAPDAAHVDCGTAFGGFPVKLFGDSGQPGSINKALYTTDWLGKSDHYRSFQRTDLLQAC</sequence>
<dbReference type="GO" id="GO:0005524">
    <property type="term" value="F:ATP binding"/>
    <property type="evidence" value="ECO:0007669"/>
    <property type="project" value="UniProtKB-KW"/>
</dbReference>
<keyword evidence="4" id="KW-1185">Reference proteome</keyword>
<proteinExistence type="inferred from homology"/>
<keyword evidence="1" id="KW-0378">Hydrolase</keyword>
<dbReference type="GO" id="GO:0006281">
    <property type="term" value="P:DNA repair"/>
    <property type="evidence" value="ECO:0007669"/>
    <property type="project" value="UniProtKB-KW"/>
</dbReference>
<keyword evidence="1" id="KW-0233">DNA recombination</keyword>
<dbReference type="Proteomes" id="UP000243308">
    <property type="component" value="Unassembled WGS sequence"/>
</dbReference>
<keyword evidence="1" id="KW-0547">Nucleotide-binding</keyword>
<keyword evidence="1" id="KW-0234">DNA repair</keyword>
<evidence type="ECO:0000313" key="4">
    <source>
        <dbReference type="Proteomes" id="UP000243308"/>
    </source>
</evidence>